<dbReference type="Gene3D" id="2.40.50.100">
    <property type="match status" value="1"/>
</dbReference>
<proteinExistence type="predicted"/>
<protein>
    <submittedName>
        <fullName evidence="4">HlyD family secretion protein</fullName>
    </submittedName>
</protein>
<name>A0A443JYA4_9RHOB</name>
<feature type="coiled-coil region" evidence="1">
    <location>
        <begin position="182"/>
        <end position="209"/>
    </location>
</feature>
<feature type="domain" description="Multidrug resistance protein MdtA-like barrel-sandwich hybrid" evidence="2">
    <location>
        <begin position="50"/>
        <end position="243"/>
    </location>
</feature>
<gene>
    <name evidence="4" type="ORF">D2T29_21960</name>
</gene>
<accession>A0A443JYA4</accession>
<evidence type="ECO:0000313" key="5">
    <source>
        <dbReference type="Proteomes" id="UP000284451"/>
    </source>
</evidence>
<dbReference type="Gene3D" id="2.40.30.170">
    <property type="match status" value="1"/>
</dbReference>
<reference evidence="4 5" key="2">
    <citation type="submission" date="2019-01" db="EMBL/GenBank/DDBJ databases">
        <authorList>
            <person name="Li Y."/>
        </authorList>
    </citation>
    <scope>NUCLEOTIDE SEQUENCE [LARGE SCALE GENOMIC DNA]</scope>
    <source>
        <strain evidence="4 5">07D10-4-3</strain>
    </source>
</reference>
<dbReference type="PANTHER" id="PTHR30386">
    <property type="entry name" value="MEMBRANE FUSION SUBUNIT OF EMRAB-TOLC MULTIDRUG EFFLUX PUMP"/>
    <property type="match status" value="1"/>
</dbReference>
<evidence type="ECO:0000259" key="2">
    <source>
        <dbReference type="Pfam" id="PF25917"/>
    </source>
</evidence>
<dbReference type="GO" id="GO:0055085">
    <property type="term" value="P:transmembrane transport"/>
    <property type="evidence" value="ECO:0007669"/>
    <property type="project" value="InterPro"/>
</dbReference>
<keyword evidence="1" id="KW-0175">Coiled coil</keyword>
<evidence type="ECO:0000259" key="3">
    <source>
        <dbReference type="Pfam" id="PF25963"/>
    </source>
</evidence>
<reference evidence="4 5" key="1">
    <citation type="submission" date="2019-01" db="EMBL/GenBank/DDBJ databases">
        <title>Sinorhodobacter populi sp. nov. isolated from the symptomatic bark tissue of Populus euramericana canker.</title>
        <authorList>
            <person name="Xu G."/>
        </authorList>
    </citation>
    <scope>NUCLEOTIDE SEQUENCE [LARGE SCALE GENOMIC DNA]</scope>
    <source>
        <strain evidence="4 5">07D10-4-3</strain>
    </source>
</reference>
<dbReference type="InterPro" id="IPR050739">
    <property type="entry name" value="MFP"/>
</dbReference>
<comment type="caution">
    <text evidence="4">The sequence shown here is derived from an EMBL/GenBank/DDBJ whole genome shotgun (WGS) entry which is preliminary data.</text>
</comment>
<dbReference type="Gene3D" id="1.10.287.470">
    <property type="entry name" value="Helix hairpin bin"/>
    <property type="match status" value="1"/>
</dbReference>
<sequence>MDNKMRIPGLILGSLALAASAVSYVYFNRPASLSNRQTTDDAYIQADFTNVASRISGVVTAVWVNENQHVKAGDILVTLDDRDLQVALQSAEAALAASEANLRTINSQIDQHTDLISQASAKVDADDAVVSLAVSKENRLKTLVTANISSAQSYEEAAAELARAIATRASDIAALSASRKQLDILNGQREGAQAAMKQSQARLEEARLQISYAKVVAPISGTVGRRSVRDGAFVSAGASLLSIVPLDQLYINASYRETQIARIRPGQAVKIRVDALPDATFSGTVESLGPASGSAYAAIASQNATGNFTKIAQRLPVRIHLNENQEGSDALRVGMSVVPEIIIE</sequence>
<organism evidence="4 5">
    <name type="scientific">Paenirhodobacter populi</name>
    <dbReference type="NCBI Taxonomy" id="2306993"/>
    <lineage>
        <taxon>Bacteria</taxon>
        <taxon>Pseudomonadati</taxon>
        <taxon>Pseudomonadota</taxon>
        <taxon>Alphaproteobacteria</taxon>
        <taxon>Rhodobacterales</taxon>
        <taxon>Rhodobacter group</taxon>
        <taxon>Paenirhodobacter</taxon>
    </lineage>
</organism>
<dbReference type="InterPro" id="IPR058634">
    <property type="entry name" value="AaeA-lik-b-barrel"/>
</dbReference>
<dbReference type="InterPro" id="IPR058625">
    <property type="entry name" value="MdtA-like_BSH"/>
</dbReference>
<dbReference type="Pfam" id="PF25917">
    <property type="entry name" value="BSH_RND"/>
    <property type="match status" value="1"/>
</dbReference>
<dbReference type="Pfam" id="PF25963">
    <property type="entry name" value="Beta-barrel_AAEA"/>
    <property type="match status" value="1"/>
</dbReference>
<feature type="domain" description="p-hydroxybenzoic acid efflux pump subunit AaeA-like beta-barrel" evidence="3">
    <location>
        <begin position="249"/>
        <end position="329"/>
    </location>
</feature>
<dbReference type="Proteomes" id="UP000284451">
    <property type="component" value="Unassembled WGS sequence"/>
</dbReference>
<dbReference type="EMBL" id="SAUY01000067">
    <property type="protein sequence ID" value="RWR25502.1"/>
    <property type="molecule type" value="Genomic_DNA"/>
</dbReference>
<evidence type="ECO:0000256" key="1">
    <source>
        <dbReference type="SAM" id="Coils"/>
    </source>
</evidence>
<dbReference type="PANTHER" id="PTHR30386:SF24">
    <property type="entry name" value="MULTIDRUG RESISTANCE EFFLUX PUMP"/>
    <property type="match status" value="1"/>
</dbReference>
<dbReference type="SUPFAM" id="SSF111369">
    <property type="entry name" value="HlyD-like secretion proteins"/>
    <property type="match status" value="2"/>
</dbReference>
<evidence type="ECO:0000313" key="4">
    <source>
        <dbReference type="EMBL" id="RWR25502.1"/>
    </source>
</evidence>
<dbReference type="AlphaFoldDB" id="A0A443JYA4"/>